<dbReference type="EMBL" id="CCBP010000122">
    <property type="protein sequence ID" value="CDO73604.1"/>
    <property type="molecule type" value="Genomic_DNA"/>
</dbReference>
<dbReference type="InterPro" id="IPR000182">
    <property type="entry name" value="GNAT_dom"/>
</dbReference>
<dbReference type="Gene3D" id="3.40.630.30">
    <property type="match status" value="1"/>
</dbReference>
<dbReference type="SUPFAM" id="SSF55729">
    <property type="entry name" value="Acyl-CoA N-acyltransferases (Nat)"/>
    <property type="match status" value="1"/>
</dbReference>
<proteinExistence type="predicted"/>
<keyword evidence="3" id="KW-1185">Reference proteome</keyword>
<organism evidence="2 3">
    <name type="scientific">Pycnoporus cinnabarinus</name>
    <name type="common">Cinnabar-red polypore</name>
    <name type="synonym">Trametes cinnabarina</name>
    <dbReference type="NCBI Taxonomy" id="5643"/>
    <lineage>
        <taxon>Eukaryota</taxon>
        <taxon>Fungi</taxon>
        <taxon>Dikarya</taxon>
        <taxon>Basidiomycota</taxon>
        <taxon>Agaricomycotina</taxon>
        <taxon>Agaricomycetes</taxon>
        <taxon>Polyporales</taxon>
        <taxon>Polyporaceae</taxon>
        <taxon>Trametes</taxon>
    </lineage>
</organism>
<dbReference type="OMA" id="TMWICRD"/>
<evidence type="ECO:0000313" key="2">
    <source>
        <dbReference type="EMBL" id="CDO73604.1"/>
    </source>
</evidence>
<evidence type="ECO:0000313" key="3">
    <source>
        <dbReference type="Proteomes" id="UP000029665"/>
    </source>
</evidence>
<reference evidence="2" key="1">
    <citation type="submission" date="2014-01" db="EMBL/GenBank/DDBJ databases">
        <title>The genome of the white-rot fungus Pycnoporus cinnabarinus: a basidiomycete model with a versatile arsenal for lignocellulosic biomass breakdown.</title>
        <authorList>
            <person name="Levasseur A."/>
            <person name="Lomascolo A."/>
            <person name="Ruiz-Duenas F.J."/>
            <person name="Uzan E."/>
            <person name="Piumi F."/>
            <person name="Kues U."/>
            <person name="Ram A.F.J."/>
            <person name="Murat C."/>
            <person name="Haon M."/>
            <person name="Benoit I."/>
            <person name="Arfi Y."/>
            <person name="Chevret D."/>
            <person name="Drula E."/>
            <person name="Kwon M.J."/>
            <person name="Gouret P."/>
            <person name="Lesage-Meessen L."/>
            <person name="Lombard V."/>
            <person name="Mariette J."/>
            <person name="Noirot C."/>
            <person name="Park J."/>
            <person name="Patyshakuliyeva A."/>
            <person name="Wieneger R.A.B."/>
            <person name="Wosten H.A.B."/>
            <person name="Martin F."/>
            <person name="Coutinho P.M."/>
            <person name="de Vries R."/>
            <person name="Martinez A.T."/>
            <person name="Klopp C."/>
            <person name="Pontarotti P."/>
            <person name="Henrissat B."/>
            <person name="Record E."/>
        </authorList>
    </citation>
    <scope>NUCLEOTIDE SEQUENCE [LARGE SCALE GENOMIC DNA]</scope>
    <source>
        <strain evidence="2">BRFM137</strain>
    </source>
</reference>
<evidence type="ECO:0000259" key="1">
    <source>
        <dbReference type="PROSITE" id="PS51186"/>
    </source>
</evidence>
<accession>A0A060SMY9</accession>
<dbReference type="AlphaFoldDB" id="A0A060SMY9"/>
<dbReference type="Pfam" id="PF00583">
    <property type="entry name" value="Acetyltransf_1"/>
    <property type="match status" value="1"/>
</dbReference>
<dbReference type="HOGENOM" id="CLU_831659_0_0_1"/>
<gene>
    <name evidence="2" type="ORF">BN946_scf185014.g74</name>
</gene>
<dbReference type="OrthoDB" id="2523549at2759"/>
<dbReference type="Proteomes" id="UP000029665">
    <property type="component" value="Unassembled WGS sequence"/>
</dbReference>
<comment type="caution">
    <text evidence="2">The sequence shown here is derived from an EMBL/GenBank/DDBJ whole genome shotgun (WGS) entry which is preliminary data.</text>
</comment>
<dbReference type="InterPro" id="IPR016181">
    <property type="entry name" value="Acyl_CoA_acyltransferase"/>
</dbReference>
<dbReference type="GO" id="GO:0016747">
    <property type="term" value="F:acyltransferase activity, transferring groups other than amino-acyl groups"/>
    <property type="evidence" value="ECO:0007669"/>
    <property type="project" value="InterPro"/>
</dbReference>
<name>A0A060SMY9_PYCCI</name>
<protein>
    <recommendedName>
        <fullName evidence="1">N-acetyltransferase domain-containing protein</fullName>
    </recommendedName>
</protein>
<sequence length="346" mass="37720">MQDLHCVCFSDIAAIVKAVEPYDDGLMNFAVGTLHDNIQKPPHPAGSREAYFLGIYHGNDLQLTLALAPTDHAWQLGCPQAVLESFTTPSLKAATDLLATSLLDVAHPFIVANVFGDNEIVRTFLESWRAVAATKGIRLRLTDLILDTRSSYATRQTVAPPPDSPPAFKIVRATIGDFEELFPTYLDFRTETVGPRSLDVEEEHLRFTIAQGTSWLCRINDALVGFIVLGRVTPKTIAIRHVYVVPEHRRKGIAGGLVSAVCRYYLGVRPVGYDGIPEGDPTVGIKSFVCINALESAENVYRKAGFLFPERTASGLAAGGRDPATGQRAWFRSVLGGVEPEQVSSV</sequence>
<dbReference type="CDD" id="cd04301">
    <property type="entry name" value="NAT_SF"/>
    <property type="match status" value="1"/>
</dbReference>
<dbReference type="PROSITE" id="PS51186">
    <property type="entry name" value="GNAT"/>
    <property type="match status" value="1"/>
</dbReference>
<feature type="domain" description="N-acetyltransferase" evidence="1">
    <location>
        <begin position="168"/>
        <end position="325"/>
    </location>
</feature>